<keyword evidence="6" id="KW-0067">ATP-binding</keyword>
<reference evidence="9 10" key="1">
    <citation type="submission" date="2024-09" db="EMBL/GenBank/DDBJ databases">
        <title>Rethinking Asexuality: The Enigmatic Case of Functional Sexual Genes in Lepraria (Stereocaulaceae).</title>
        <authorList>
            <person name="Doellman M."/>
            <person name="Sun Y."/>
            <person name="Barcenas-Pena A."/>
            <person name="Lumbsch H.T."/>
            <person name="Grewe F."/>
        </authorList>
    </citation>
    <scope>NUCLEOTIDE SEQUENCE [LARGE SCALE GENOMIC DNA]</scope>
    <source>
        <strain evidence="9 10">Grewe 0041</strain>
    </source>
</reference>
<dbReference type="PANTHER" id="PTHR10534:SF2">
    <property type="entry name" value="PYRIDOXAL KINASE"/>
    <property type="match status" value="1"/>
</dbReference>
<evidence type="ECO:0000256" key="2">
    <source>
        <dbReference type="ARBA" id="ARBA00012104"/>
    </source>
</evidence>
<proteinExistence type="inferred from homology"/>
<evidence type="ECO:0000313" key="10">
    <source>
        <dbReference type="Proteomes" id="UP001590951"/>
    </source>
</evidence>
<dbReference type="EMBL" id="JBHFEH010000036">
    <property type="protein sequence ID" value="KAL2051318.1"/>
    <property type="molecule type" value="Genomic_DNA"/>
</dbReference>
<name>A0ABR4B1Q1_9LECA</name>
<keyword evidence="4" id="KW-0547">Nucleotide-binding</keyword>
<evidence type="ECO:0000256" key="6">
    <source>
        <dbReference type="ARBA" id="ARBA00022840"/>
    </source>
</evidence>
<comment type="similarity">
    <text evidence="1">Belongs to the pyridoxine kinase family.</text>
</comment>
<keyword evidence="5" id="KW-0418">Kinase</keyword>
<comment type="caution">
    <text evidence="9">The sequence shown here is derived from an EMBL/GenBank/DDBJ whole genome shotgun (WGS) entry which is preliminary data.</text>
</comment>
<evidence type="ECO:0000256" key="5">
    <source>
        <dbReference type="ARBA" id="ARBA00022777"/>
    </source>
</evidence>
<organism evidence="9 10">
    <name type="scientific">Lepraria finkii</name>
    <dbReference type="NCBI Taxonomy" id="1340010"/>
    <lineage>
        <taxon>Eukaryota</taxon>
        <taxon>Fungi</taxon>
        <taxon>Dikarya</taxon>
        <taxon>Ascomycota</taxon>
        <taxon>Pezizomycotina</taxon>
        <taxon>Lecanoromycetes</taxon>
        <taxon>OSLEUM clade</taxon>
        <taxon>Lecanoromycetidae</taxon>
        <taxon>Lecanorales</taxon>
        <taxon>Lecanorineae</taxon>
        <taxon>Stereocaulaceae</taxon>
        <taxon>Lepraria</taxon>
    </lineage>
</organism>
<dbReference type="Pfam" id="PF08543">
    <property type="entry name" value="Phos_pyr_kin"/>
    <property type="match status" value="1"/>
</dbReference>
<dbReference type="InterPro" id="IPR029056">
    <property type="entry name" value="Ribokinase-like"/>
</dbReference>
<dbReference type="InterPro" id="IPR004625">
    <property type="entry name" value="PyrdxlKinase"/>
</dbReference>
<dbReference type="EC" id="2.7.1.35" evidence="2"/>
<dbReference type="SUPFAM" id="SSF53613">
    <property type="entry name" value="Ribokinase-like"/>
    <property type="match status" value="1"/>
</dbReference>
<evidence type="ECO:0000259" key="8">
    <source>
        <dbReference type="Pfam" id="PF08543"/>
    </source>
</evidence>
<evidence type="ECO:0000256" key="7">
    <source>
        <dbReference type="SAM" id="MobiDB-lite"/>
    </source>
</evidence>
<evidence type="ECO:0000256" key="1">
    <source>
        <dbReference type="ARBA" id="ARBA00008805"/>
    </source>
</evidence>
<keyword evidence="10" id="KW-1185">Reference proteome</keyword>
<evidence type="ECO:0000256" key="3">
    <source>
        <dbReference type="ARBA" id="ARBA00022679"/>
    </source>
</evidence>
<sequence length="412" mass="44939">MSLDPVVPETCVLAIASHVVYGYVGNTMAALVMQTLGCDVAALNTVQYSNHTGYRQWKGTKASSKEMQDLYTGLKQSYLTNFDVLLTGYAPSAETVDAVGSIARDLKLKSSMKAGSFFWILDPVMGDQGKLYVSEDVVPVYRNLLRDADLILPNQFEAELLSETKITSLSSLKEAITQLHKTHRIPHIIVTSINLPDKPSTMSIIGSTARSDFSPRIFKIDVPAIDCFFSGTGDMFAALTVVRLREAVTHADLNNTKSWVSPNDVKAEDLPLAKAAEKVLGSMHTVLSKTKEARDKELEGMAGPLGVMEKEKDSEKRTWLRKTKAAEVKVVRCLGDLREPRLDWKAEAFDENEGGGAIEHVGGPKVERADGANGAGEREGLGMQHLAGTGKRLENGHGKKDSVDSTLPHRRA</sequence>
<dbReference type="Proteomes" id="UP001590951">
    <property type="component" value="Unassembled WGS sequence"/>
</dbReference>
<dbReference type="Gene3D" id="3.40.1190.20">
    <property type="match status" value="1"/>
</dbReference>
<dbReference type="CDD" id="cd01173">
    <property type="entry name" value="pyridoxal_pyridoxamine_kinase"/>
    <property type="match status" value="1"/>
</dbReference>
<feature type="compositionally biased region" description="Basic and acidic residues" evidence="7">
    <location>
        <begin position="391"/>
        <end position="403"/>
    </location>
</feature>
<dbReference type="NCBIfam" id="TIGR00687">
    <property type="entry name" value="pyridox_kin"/>
    <property type="match status" value="1"/>
</dbReference>
<keyword evidence="3" id="KW-0808">Transferase</keyword>
<gene>
    <name evidence="9" type="ORF">ABVK25_008370</name>
</gene>
<accession>A0ABR4B1Q1</accession>
<feature type="region of interest" description="Disordered" evidence="7">
    <location>
        <begin position="354"/>
        <end position="412"/>
    </location>
</feature>
<feature type="compositionally biased region" description="Basic and acidic residues" evidence="7">
    <location>
        <begin position="365"/>
        <end position="380"/>
    </location>
</feature>
<evidence type="ECO:0000256" key="4">
    <source>
        <dbReference type="ARBA" id="ARBA00022741"/>
    </source>
</evidence>
<feature type="domain" description="Pyridoxamine kinase/Phosphomethylpyrimidine kinase" evidence="8">
    <location>
        <begin position="116"/>
        <end position="241"/>
    </location>
</feature>
<protein>
    <recommendedName>
        <fullName evidence="2">pyridoxal kinase</fullName>
        <ecNumber evidence="2">2.7.1.35</ecNumber>
    </recommendedName>
</protein>
<dbReference type="PANTHER" id="PTHR10534">
    <property type="entry name" value="PYRIDOXAL KINASE"/>
    <property type="match status" value="1"/>
</dbReference>
<dbReference type="InterPro" id="IPR013749">
    <property type="entry name" value="PM/HMP-P_kinase-1"/>
</dbReference>
<evidence type="ECO:0000313" key="9">
    <source>
        <dbReference type="EMBL" id="KAL2051318.1"/>
    </source>
</evidence>